<sequence>MVKAGLSPVGAVKRNGGYLIEGDIFLTQEDLTAQQNYINELKTGLKTEQYRSTNIVTGLPKVINVKVDAGESQTVFTDATTEAVKRYNDLGLQLTFKLLDAQSTATADIVINGEDLGTITQGGKVYDVLGQSAGFPKNGKPATPIKLSNTYYNKDYKENALLATVIAHEIGHAIGFRHTDYANRNYSCDKDAYDNGDVWAEKKGLDGAVLIPGTPKGADPDSWMLACAGSSSRPFTANDIIALKALYPVVKK</sequence>
<reference evidence="1 2" key="1">
    <citation type="submission" date="2015-01" db="EMBL/GenBank/DDBJ databases">
        <title>Draft genome sequence of Pedobacter sp. NL19 isolated from sludge of an effluent treatment pond in an abandoned uranium mine.</title>
        <authorList>
            <person name="Santos T."/>
            <person name="Caetano T."/>
            <person name="Covas C."/>
            <person name="Cruz A."/>
            <person name="Mendo S."/>
        </authorList>
    </citation>
    <scope>NUCLEOTIDE SEQUENCE [LARGE SCALE GENOMIC DNA]</scope>
    <source>
        <strain evidence="1 2">NL19</strain>
    </source>
</reference>
<evidence type="ECO:0000313" key="1">
    <source>
        <dbReference type="EMBL" id="KIO76661.1"/>
    </source>
</evidence>
<dbReference type="SUPFAM" id="SSF55486">
    <property type="entry name" value="Metalloproteases ('zincins'), catalytic domain"/>
    <property type="match status" value="1"/>
</dbReference>
<dbReference type="Gene3D" id="3.40.390.10">
    <property type="entry name" value="Collagenase (Catalytic Domain)"/>
    <property type="match status" value="1"/>
</dbReference>
<dbReference type="Proteomes" id="UP000032049">
    <property type="component" value="Unassembled WGS sequence"/>
</dbReference>
<evidence type="ECO:0000313" key="2">
    <source>
        <dbReference type="Proteomes" id="UP000032049"/>
    </source>
</evidence>
<dbReference type="InterPro" id="IPR024653">
    <property type="entry name" value="Peptidase_M10/M27/M57"/>
</dbReference>
<name>A0A0D0GQ38_9SPHI</name>
<dbReference type="EMBL" id="JXRA01000058">
    <property type="protein sequence ID" value="KIO76661.1"/>
    <property type="molecule type" value="Genomic_DNA"/>
</dbReference>
<comment type="caution">
    <text evidence="1">The sequence shown here is derived from an EMBL/GenBank/DDBJ whole genome shotgun (WGS) entry which is preliminary data.</text>
</comment>
<gene>
    <name evidence="1" type="ORF">TH53_14025</name>
</gene>
<dbReference type="STRING" id="1503925.TH53_14025"/>
<dbReference type="GO" id="GO:0008237">
    <property type="term" value="F:metallopeptidase activity"/>
    <property type="evidence" value="ECO:0007669"/>
    <property type="project" value="InterPro"/>
</dbReference>
<dbReference type="InterPro" id="IPR024079">
    <property type="entry name" value="MetalloPept_cat_dom_sf"/>
</dbReference>
<protein>
    <recommendedName>
        <fullName evidence="3">Protease</fullName>
    </recommendedName>
</protein>
<dbReference type="AlphaFoldDB" id="A0A0D0GQ38"/>
<evidence type="ECO:0008006" key="3">
    <source>
        <dbReference type="Google" id="ProtNLM"/>
    </source>
</evidence>
<accession>A0A0D0GQ38</accession>
<organism evidence="1 2">
    <name type="scientific">Pedobacter lusitanus</name>
    <dbReference type="NCBI Taxonomy" id="1503925"/>
    <lineage>
        <taxon>Bacteria</taxon>
        <taxon>Pseudomonadati</taxon>
        <taxon>Bacteroidota</taxon>
        <taxon>Sphingobacteriia</taxon>
        <taxon>Sphingobacteriales</taxon>
        <taxon>Sphingobacteriaceae</taxon>
        <taxon>Pedobacter</taxon>
    </lineage>
</organism>
<proteinExistence type="predicted"/>
<dbReference type="Pfam" id="PF12388">
    <property type="entry name" value="Peptidase_M57"/>
    <property type="match status" value="1"/>
</dbReference>
<keyword evidence="2" id="KW-1185">Reference proteome</keyword>